<dbReference type="AlphaFoldDB" id="A0A9N9GWD5"/>
<sequence length="80" mass="9328">MLLNKESPGSVLEWKKKKTGINISSELESYKYLDLTTQLTPTMMTDTFHSIEEEYPQNEPLSNPWKYPADEIHLLDEENP</sequence>
<protein>
    <submittedName>
        <fullName evidence="1">7081_t:CDS:1</fullName>
    </submittedName>
</protein>
<evidence type="ECO:0000313" key="1">
    <source>
        <dbReference type="EMBL" id="CAG8631296.1"/>
    </source>
</evidence>
<reference evidence="1" key="1">
    <citation type="submission" date="2021-06" db="EMBL/GenBank/DDBJ databases">
        <authorList>
            <person name="Kallberg Y."/>
            <person name="Tangrot J."/>
            <person name="Rosling A."/>
        </authorList>
    </citation>
    <scope>NUCLEOTIDE SEQUENCE</scope>
    <source>
        <strain evidence="1">IA702</strain>
    </source>
</reference>
<comment type="caution">
    <text evidence="1">The sequence shown here is derived from an EMBL/GenBank/DDBJ whole genome shotgun (WGS) entry which is preliminary data.</text>
</comment>
<evidence type="ECO:0000313" key="2">
    <source>
        <dbReference type="Proteomes" id="UP000789572"/>
    </source>
</evidence>
<dbReference type="Proteomes" id="UP000789572">
    <property type="component" value="Unassembled WGS sequence"/>
</dbReference>
<gene>
    <name evidence="1" type="ORF">POCULU_LOCUS8907</name>
</gene>
<accession>A0A9N9GWD5</accession>
<proteinExistence type="predicted"/>
<dbReference type="EMBL" id="CAJVPJ010002900">
    <property type="protein sequence ID" value="CAG8631296.1"/>
    <property type="molecule type" value="Genomic_DNA"/>
</dbReference>
<name>A0A9N9GWD5_9GLOM</name>
<organism evidence="1 2">
    <name type="scientific">Paraglomus occultum</name>
    <dbReference type="NCBI Taxonomy" id="144539"/>
    <lineage>
        <taxon>Eukaryota</taxon>
        <taxon>Fungi</taxon>
        <taxon>Fungi incertae sedis</taxon>
        <taxon>Mucoromycota</taxon>
        <taxon>Glomeromycotina</taxon>
        <taxon>Glomeromycetes</taxon>
        <taxon>Paraglomerales</taxon>
        <taxon>Paraglomeraceae</taxon>
        <taxon>Paraglomus</taxon>
    </lineage>
</organism>
<keyword evidence="2" id="KW-1185">Reference proteome</keyword>